<proteinExistence type="predicted"/>
<dbReference type="OrthoDB" id="9795692at2"/>
<dbReference type="InterPro" id="IPR036568">
    <property type="entry name" value="GGCT-like_sf"/>
</dbReference>
<dbReference type="Pfam" id="PF04752">
    <property type="entry name" value="ChaC"/>
    <property type="match status" value="1"/>
</dbReference>
<name>A0A1K2I016_9HYPH</name>
<protein>
    <recommendedName>
        <fullName evidence="1">glutathione-specific gamma-glutamylcyclotransferase</fullName>
        <ecNumber evidence="1">4.3.2.7</ecNumber>
    </recommendedName>
</protein>
<dbReference type="STRING" id="665118.SAMN02983003_2902"/>
<dbReference type="PANTHER" id="PTHR12192:SF2">
    <property type="entry name" value="GLUTATHIONE-SPECIFIC GAMMA-GLUTAMYLCYCLOTRANSFERASE 2"/>
    <property type="match status" value="1"/>
</dbReference>
<evidence type="ECO:0000313" key="4">
    <source>
        <dbReference type="Proteomes" id="UP000183447"/>
    </source>
</evidence>
<dbReference type="PANTHER" id="PTHR12192">
    <property type="entry name" value="CATION TRANSPORT PROTEIN CHAC-RELATED"/>
    <property type="match status" value="1"/>
</dbReference>
<reference evidence="3 4" key="1">
    <citation type="submission" date="2016-11" db="EMBL/GenBank/DDBJ databases">
        <authorList>
            <person name="Jaros S."/>
            <person name="Januszkiewicz K."/>
            <person name="Wedrychowicz H."/>
        </authorList>
    </citation>
    <scope>NUCLEOTIDE SEQUENCE [LARGE SCALE GENOMIC DNA]</scope>
    <source>
        <strain evidence="3 4">ATCC 23634</strain>
    </source>
</reference>
<dbReference type="EMBL" id="FPKU01000002">
    <property type="protein sequence ID" value="SFZ85733.1"/>
    <property type="molecule type" value="Genomic_DNA"/>
</dbReference>
<dbReference type="AlphaFoldDB" id="A0A1K2I016"/>
<accession>A0A1K2I016</accession>
<dbReference type="InterPro" id="IPR013024">
    <property type="entry name" value="GGCT-like"/>
</dbReference>
<dbReference type="RefSeq" id="WP_072344342.1">
    <property type="nucleotide sequence ID" value="NZ_FPKU01000002.1"/>
</dbReference>
<dbReference type="GO" id="GO:0061928">
    <property type="term" value="F:glutathione specific gamma-glutamylcyclotransferase activity"/>
    <property type="evidence" value="ECO:0007669"/>
    <property type="project" value="UniProtKB-EC"/>
</dbReference>
<dbReference type="SUPFAM" id="SSF110857">
    <property type="entry name" value="Gamma-glutamyl cyclotransferase-like"/>
    <property type="match status" value="1"/>
</dbReference>
<keyword evidence="4" id="KW-1185">Reference proteome</keyword>
<dbReference type="Proteomes" id="UP000183447">
    <property type="component" value="Unassembled WGS sequence"/>
</dbReference>
<dbReference type="GO" id="GO:0006751">
    <property type="term" value="P:glutathione catabolic process"/>
    <property type="evidence" value="ECO:0007669"/>
    <property type="project" value="InterPro"/>
</dbReference>
<dbReference type="EC" id="4.3.2.7" evidence="1"/>
<keyword evidence="2" id="KW-0456">Lyase</keyword>
<dbReference type="CDD" id="cd06661">
    <property type="entry name" value="GGCT_like"/>
    <property type="match status" value="1"/>
</dbReference>
<evidence type="ECO:0000256" key="1">
    <source>
        <dbReference type="ARBA" id="ARBA00012344"/>
    </source>
</evidence>
<dbReference type="InterPro" id="IPR006840">
    <property type="entry name" value="ChaC"/>
</dbReference>
<evidence type="ECO:0000313" key="3">
    <source>
        <dbReference type="EMBL" id="SFZ85733.1"/>
    </source>
</evidence>
<gene>
    <name evidence="3" type="ORF">SAMN02983003_2902</name>
</gene>
<organism evidence="3 4">
    <name type="scientific">Devosia enhydra</name>
    <dbReference type="NCBI Taxonomy" id="665118"/>
    <lineage>
        <taxon>Bacteria</taxon>
        <taxon>Pseudomonadati</taxon>
        <taxon>Pseudomonadota</taxon>
        <taxon>Alphaproteobacteria</taxon>
        <taxon>Hyphomicrobiales</taxon>
        <taxon>Devosiaceae</taxon>
        <taxon>Devosia</taxon>
    </lineage>
</organism>
<sequence length="236" mass="27105">MAQRDRPMRLTEAHVARVHRAIEDPGPQLLPGYRVATDADYDREVAAMLATQPQGGFWLFAYGSLIWKPETRHEDEQLALARGWHRRFCLGWDYRYRGSRETPGLMLALDRGGQCRGVAYRLPDIGLEDELHRLIRREQTMVPSAFPWRWIDVMTRDGPIRALAFAMNRNSGRYVAGLPDEELAEVLARACGFKGSMAEYLFATVSRLEAMGIRDRRLWRLQQLVAERIEALHGTP</sequence>
<dbReference type="Gene3D" id="3.10.490.10">
    <property type="entry name" value="Gamma-glutamyl cyclotransferase-like"/>
    <property type="match status" value="1"/>
</dbReference>
<dbReference type="GO" id="GO:0005737">
    <property type="term" value="C:cytoplasm"/>
    <property type="evidence" value="ECO:0007669"/>
    <property type="project" value="TreeGrafter"/>
</dbReference>
<evidence type="ECO:0000256" key="2">
    <source>
        <dbReference type="ARBA" id="ARBA00023239"/>
    </source>
</evidence>